<dbReference type="EMBL" id="JAHRIM010060421">
    <property type="protein sequence ID" value="MEQ2270757.1"/>
    <property type="molecule type" value="Genomic_DNA"/>
</dbReference>
<feature type="compositionally biased region" description="Low complexity" evidence="1">
    <location>
        <begin position="40"/>
        <end position="49"/>
    </location>
</feature>
<keyword evidence="3" id="KW-1185">Reference proteome</keyword>
<evidence type="ECO:0000256" key="1">
    <source>
        <dbReference type="SAM" id="MobiDB-lite"/>
    </source>
</evidence>
<accession>A0ABV0WQN4</accession>
<proteinExistence type="predicted"/>
<comment type="caution">
    <text evidence="2">The sequence shown here is derived from an EMBL/GenBank/DDBJ whole genome shotgun (WGS) entry which is preliminary data.</text>
</comment>
<name>A0ABV0WQN4_9TELE</name>
<feature type="non-terminal residue" evidence="2">
    <location>
        <position position="1"/>
    </location>
</feature>
<sequence>LHSLNCPEGRTGDQQCTAVRTPTCWRTDQFDADGMKQLSVSSDVPLSESSDGEAEAHEPNQTSVRAAVQHVERSGGCRFPVSVSNKKLWKVEGQRRTPSCTHRSVTVLIHVGFL</sequence>
<dbReference type="Proteomes" id="UP001444071">
    <property type="component" value="Unassembled WGS sequence"/>
</dbReference>
<organism evidence="2 3">
    <name type="scientific">Xenotaenia resolanae</name>
    <dbReference type="NCBI Taxonomy" id="208358"/>
    <lineage>
        <taxon>Eukaryota</taxon>
        <taxon>Metazoa</taxon>
        <taxon>Chordata</taxon>
        <taxon>Craniata</taxon>
        <taxon>Vertebrata</taxon>
        <taxon>Euteleostomi</taxon>
        <taxon>Actinopterygii</taxon>
        <taxon>Neopterygii</taxon>
        <taxon>Teleostei</taxon>
        <taxon>Neoteleostei</taxon>
        <taxon>Acanthomorphata</taxon>
        <taxon>Ovalentaria</taxon>
        <taxon>Atherinomorphae</taxon>
        <taxon>Cyprinodontiformes</taxon>
        <taxon>Goodeidae</taxon>
        <taxon>Xenotaenia</taxon>
    </lineage>
</organism>
<evidence type="ECO:0000313" key="3">
    <source>
        <dbReference type="Proteomes" id="UP001444071"/>
    </source>
</evidence>
<reference evidence="2 3" key="1">
    <citation type="submission" date="2021-06" db="EMBL/GenBank/DDBJ databases">
        <authorList>
            <person name="Palmer J.M."/>
        </authorList>
    </citation>
    <scope>NUCLEOTIDE SEQUENCE [LARGE SCALE GENOMIC DNA]</scope>
    <source>
        <strain evidence="2 3">XR_2019</strain>
        <tissue evidence="2">Muscle</tissue>
    </source>
</reference>
<feature type="region of interest" description="Disordered" evidence="1">
    <location>
        <begin position="40"/>
        <end position="62"/>
    </location>
</feature>
<protein>
    <submittedName>
        <fullName evidence="2">Uncharacterized protein</fullName>
    </submittedName>
</protein>
<evidence type="ECO:0000313" key="2">
    <source>
        <dbReference type="EMBL" id="MEQ2270757.1"/>
    </source>
</evidence>
<gene>
    <name evidence="2" type="ORF">XENORESO_011842</name>
</gene>